<keyword evidence="1" id="KW-0732">Signal</keyword>
<proteinExistence type="predicted"/>
<dbReference type="EMBL" id="JAROAS010000002">
    <property type="protein sequence ID" value="MED4126809.1"/>
    <property type="molecule type" value="Genomic_DNA"/>
</dbReference>
<dbReference type="Proteomes" id="UP001341820">
    <property type="component" value="Unassembled WGS sequence"/>
</dbReference>
<feature type="chain" id="PRO_5046748883" evidence="1">
    <location>
        <begin position="29"/>
        <end position="123"/>
    </location>
</feature>
<organism evidence="2 3">
    <name type="scientific">Shouchella miscanthi</name>
    <dbReference type="NCBI Taxonomy" id="2598861"/>
    <lineage>
        <taxon>Bacteria</taxon>
        <taxon>Bacillati</taxon>
        <taxon>Bacillota</taxon>
        <taxon>Bacilli</taxon>
        <taxon>Bacillales</taxon>
        <taxon>Bacillaceae</taxon>
        <taxon>Shouchella</taxon>
    </lineage>
</organism>
<keyword evidence="3" id="KW-1185">Reference proteome</keyword>
<dbReference type="RefSeq" id="WP_328236092.1">
    <property type="nucleotide sequence ID" value="NZ_JAROAS010000002.1"/>
</dbReference>
<accession>A0ABU6NF43</accession>
<evidence type="ECO:0000313" key="2">
    <source>
        <dbReference type="EMBL" id="MED4126809.1"/>
    </source>
</evidence>
<sequence length="123" mass="13417">MKNKFKIIGLMIVAFFVFTGFSSEEVEAQEEEVSINASFNVFGTYIRSDNRIVVSIYNGPPNTNATLHIRDPRSSNGAVIRNVRLNSSGHASASFNLPSNASGTWRAGGKVGNHTTIINVQTR</sequence>
<evidence type="ECO:0000256" key="1">
    <source>
        <dbReference type="SAM" id="SignalP"/>
    </source>
</evidence>
<protein>
    <submittedName>
        <fullName evidence="2">Uncharacterized protein</fullName>
    </submittedName>
</protein>
<comment type="caution">
    <text evidence="2">The sequence shown here is derived from an EMBL/GenBank/DDBJ whole genome shotgun (WGS) entry which is preliminary data.</text>
</comment>
<feature type="signal peptide" evidence="1">
    <location>
        <begin position="1"/>
        <end position="28"/>
    </location>
</feature>
<name>A0ABU6NF43_9BACI</name>
<evidence type="ECO:0000313" key="3">
    <source>
        <dbReference type="Proteomes" id="UP001341820"/>
    </source>
</evidence>
<reference evidence="2 3" key="1">
    <citation type="submission" date="2023-03" db="EMBL/GenBank/DDBJ databases">
        <title>Bacillus Genome Sequencing.</title>
        <authorList>
            <person name="Dunlap C."/>
        </authorList>
    </citation>
    <scope>NUCLEOTIDE SEQUENCE [LARGE SCALE GENOMIC DNA]</scope>
    <source>
        <strain evidence="2 3">B-4107</strain>
    </source>
</reference>
<gene>
    <name evidence="2" type="ORF">P5F74_01545</name>
</gene>